<comment type="caution">
    <text evidence="1">The sequence shown here is derived from an EMBL/GenBank/DDBJ whole genome shotgun (WGS) entry which is preliminary data.</text>
</comment>
<evidence type="ECO:0000313" key="2">
    <source>
        <dbReference type="Proteomes" id="UP001311915"/>
    </source>
</evidence>
<accession>A0AAV9M015</accession>
<evidence type="ECO:0000313" key="1">
    <source>
        <dbReference type="EMBL" id="KAK4731378.1"/>
    </source>
</evidence>
<protein>
    <submittedName>
        <fullName evidence="1">Uncharacterized protein</fullName>
    </submittedName>
</protein>
<sequence>MKVLSHLLADGAFDQERPLVRLRSQKKRNSFSFDLKSATDRWPLSVIYTFMSCMWGSTLASSIVNSSLCLNTFLIIPPMRGKEGSCLCSLSPCPGINTLSNILCFGISARSSLRMNSSANSLSSKLPRFKWIPLGHPLAA</sequence>
<name>A0AAV9M015_9SOLN</name>
<dbReference type="AlphaFoldDB" id="A0AAV9M015"/>
<dbReference type="Proteomes" id="UP001311915">
    <property type="component" value="Unassembled WGS sequence"/>
</dbReference>
<reference evidence="1 2" key="1">
    <citation type="submission" date="2023-10" db="EMBL/GenBank/DDBJ databases">
        <title>Genome-Wide Identification Analysis in wild type Solanum Pinnatisectum Reveals Some Genes Defensing Phytophthora Infestans.</title>
        <authorList>
            <person name="Sun C."/>
        </authorList>
    </citation>
    <scope>NUCLEOTIDE SEQUENCE [LARGE SCALE GENOMIC DNA]</scope>
    <source>
        <strain evidence="1">LQN</strain>
        <tissue evidence="1">Leaf</tissue>
    </source>
</reference>
<dbReference type="InterPro" id="IPR008686">
    <property type="entry name" value="RNA_pol_mitovir"/>
</dbReference>
<dbReference type="PANTHER" id="PTHR34456">
    <property type="entry name" value="MITOVIRUS RNA-DEPENDENT RNA POLYMERASE"/>
    <property type="match status" value="1"/>
</dbReference>
<keyword evidence="2" id="KW-1185">Reference proteome</keyword>
<dbReference type="Pfam" id="PF05919">
    <property type="entry name" value="Mitovir_RNA_pol"/>
    <property type="match status" value="1"/>
</dbReference>
<dbReference type="EMBL" id="JAWPEI010000003">
    <property type="protein sequence ID" value="KAK4731378.1"/>
    <property type="molecule type" value="Genomic_DNA"/>
</dbReference>
<proteinExistence type="predicted"/>
<organism evidence="1 2">
    <name type="scientific">Solanum pinnatisectum</name>
    <name type="common">tansyleaf nightshade</name>
    <dbReference type="NCBI Taxonomy" id="50273"/>
    <lineage>
        <taxon>Eukaryota</taxon>
        <taxon>Viridiplantae</taxon>
        <taxon>Streptophyta</taxon>
        <taxon>Embryophyta</taxon>
        <taxon>Tracheophyta</taxon>
        <taxon>Spermatophyta</taxon>
        <taxon>Magnoliopsida</taxon>
        <taxon>eudicotyledons</taxon>
        <taxon>Gunneridae</taxon>
        <taxon>Pentapetalae</taxon>
        <taxon>asterids</taxon>
        <taxon>lamiids</taxon>
        <taxon>Solanales</taxon>
        <taxon>Solanaceae</taxon>
        <taxon>Solanoideae</taxon>
        <taxon>Solaneae</taxon>
        <taxon>Solanum</taxon>
    </lineage>
</organism>
<gene>
    <name evidence="1" type="ORF">R3W88_024366</name>
</gene>
<dbReference type="PANTHER" id="PTHR34456:SF15">
    <property type="entry name" value="AMINOTRANSFERASE-LIKE PLANT MOBILE DOMAIN-CONTAINING PROTEIN"/>
    <property type="match status" value="1"/>
</dbReference>